<keyword evidence="6 8" id="KW-1133">Transmembrane helix</keyword>
<dbReference type="PROSITE" id="PS50929">
    <property type="entry name" value="ABC_TM1F"/>
    <property type="match status" value="1"/>
</dbReference>
<dbReference type="GO" id="GO:0015421">
    <property type="term" value="F:ABC-type oligopeptide transporter activity"/>
    <property type="evidence" value="ECO:0007669"/>
    <property type="project" value="TreeGrafter"/>
</dbReference>
<feature type="transmembrane region" description="Helical" evidence="8">
    <location>
        <begin position="29"/>
        <end position="49"/>
    </location>
</feature>
<evidence type="ECO:0000313" key="12">
    <source>
        <dbReference type="Proteomes" id="UP000287969"/>
    </source>
</evidence>
<evidence type="ECO:0000259" key="10">
    <source>
        <dbReference type="PROSITE" id="PS50929"/>
    </source>
</evidence>
<dbReference type="SMART" id="SM00382">
    <property type="entry name" value="AAA"/>
    <property type="match status" value="1"/>
</dbReference>
<reference evidence="12" key="1">
    <citation type="submission" date="2019-01" db="EMBL/GenBank/DDBJ databases">
        <title>Draft genomes of a novel of Sporanaerobacter strains.</title>
        <authorList>
            <person name="Ma S."/>
        </authorList>
    </citation>
    <scope>NUCLEOTIDE SEQUENCE [LARGE SCALE GENOMIC DNA]</scope>
    <source>
        <strain evidence="12">NJN-17</strain>
    </source>
</reference>
<dbReference type="InterPro" id="IPR027417">
    <property type="entry name" value="P-loop_NTPase"/>
</dbReference>
<dbReference type="PANTHER" id="PTHR43394">
    <property type="entry name" value="ATP-DEPENDENT PERMEASE MDL1, MITOCHONDRIAL"/>
    <property type="match status" value="1"/>
</dbReference>
<proteinExistence type="predicted"/>
<dbReference type="InterPro" id="IPR017871">
    <property type="entry name" value="ABC_transporter-like_CS"/>
</dbReference>
<keyword evidence="12" id="KW-1185">Reference proteome</keyword>
<gene>
    <name evidence="11" type="ORF">EQM13_12385</name>
</gene>
<dbReference type="AlphaFoldDB" id="A0A410QE84"/>
<feature type="transmembrane region" description="Helical" evidence="8">
    <location>
        <begin position="227"/>
        <end position="245"/>
    </location>
</feature>
<dbReference type="GO" id="GO:0005524">
    <property type="term" value="F:ATP binding"/>
    <property type="evidence" value="ECO:0007669"/>
    <property type="project" value="UniProtKB-KW"/>
</dbReference>
<dbReference type="CDD" id="cd18544">
    <property type="entry name" value="ABC_6TM_TmrA_like"/>
    <property type="match status" value="1"/>
</dbReference>
<evidence type="ECO:0000256" key="5">
    <source>
        <dbReference type="ARBA" id="ARBA00022840"/>
    </source>
</evidence>
<dbReference type="SUPFAM" id="SSF52540">
    <property type="entry name" value="P-loop containing nucleoside triphosphate hydrolases"/>
    <property type="match status" value="1"/>
</dbReference>
<dbReference type="InterPro" id="IPR036640">
    <property type="entry name" value="ABC1_TM_sf"/>
</dbReference>
<feature type="transmembrane region" description="Helical" evidence="8">
    <location>
        <begin position="149"/>
        <end position="169"/>
    </location>
</feature>
<dbReference type="EMBL" id="CP035282">
    <property type="protein sequence ID" value="QAT62301.1"/>
    <property type="molecule type" value="Genomic_DNA"/>
</dbReference>
<dbReference type="Gene3D" id="1.20.1560.10">
    <property type="entry name" value="ABC transporter type 1, transmembrane domain"/>
    <property type="match status" value="1"/>
</dbReference>
<dbReference type="Gene3D" id="3.40.50.300">
    <property type="entry name" value="P-loop containing nucleotide triphosphate hydrolases"/>
    <property type="match status" value="1"/>
</dbReference>
<dbReference type="CDD" id="cd03254">
    <property type="entry name" value="ABCC_Glucan_exporter_like"/>
    <property type="match status" value="1"/>
</dbReference>
<dbReference type="FunFam" id="3.40.50.300:FF:000287">
    <property type="entry name" value="Multidrug ABC transporter ATP-binding protein"/>
    <property type="match status" value="1"/>
</dbReference>
<evidence type="ECO:0000256" key="2">
    <source>
        <dbReference type="ARBA" id="ARBA00022448"/>
    </source>
</evidence>
<dbReference type="Proteomes" id="UP000287969">
    <property type="component" value="Chromosome"/>
</dbReference>
<keyword evidence="5 11" id="KW-0067">ATP-binding</keyword>
<dbReference type="KEGG" id="spoa:EQM13_12385"/>
<evidence type="ECO:0000256" key="7">
    <source>
        <dbReference type="ARBA" id="ARBA00023136"/>
    </source>
</evidence>
<dbReference type="RefSeq" id="WP_071141365.1">
    <property type="nucleotide sequence ID" value="NZ_CP035282.1"/>
</dbReference>
<keyword evidence="3 8" id="KW-0812">Transmembrane</keyword>
<accession>A0A410QE84</accession>
<keyword evidence="2" id="KW-0813">Transport</keyword>
<dbReference type="GO" id="GO:0005886">
    <property type="term" value="C:plasma membrane"/>
    <property type="evidence" value="ECO:0007669"/>
    <property type="project" value="UniProtKB-SubCell"/>
</dbReference>
<dbReference type="InterPro" id="IPR003439">
    <property type="entry name" value="ABC_transporter-like_ATP-bd"/>
</dbReference>
<protein>
    <submittedName>
        <fullName evidence="11">ABC transporter ATP-binding protein</fullName>
    </submittedName>
</protein>
<dbReference type="SUPFAM" id="SSF90123">
    <property type="entry name" value="ABC transporter transmembrane region"/>
    <property type="match status" value="1"/>
</dbReference>
<evidence type="ECO:0000256" key="3">
    <source>
        <dbReference type="ARBA" id="ARBA00022692"/>
    </source>
</evidence>
<evidence type="ECO:0000259" key="9">
    <source>
        <dbReference type="PROSITE" id="PS50893"/>
    </source>
</evidence>
<evidence type="ECO:0000256" key="6">
    <source>
        <dbReference type="ARBA" id="ARBA00022989"/>
    </source>
</evidence>
<dbReference type="GO" id="GO:0016887">
    <property type="term" value="F:ATP hydrolysis activity"/>
    <property type="evidence" value="ECO:0007669"/>
    <property type="project" value="InterPro"/>
</dbReference>
<dbReference type="InterPro" id="IPR011527">
    <property type="entry name" value="ABC1_TM_dom"/>
</dbReference>
<feature type="domain" description="ABC transporter" evidence="9">
    <location>
        <begin position="429"/>
        <end position="663"/>
    </location>
</feature>
<keyword evidence="4" id="KW-0547">Nucleotide-binding</keyword>
<dbReference type="PANTHER" id="PTHR43394:SF1">
    <property type="entry name" value="ATP-BINDING CASSETTE SUB-FAMILY B MEMBER 10, MITOCHONDRIAL"/>
    <property type="match status" value="1"/>
</dbReference>
<evidence type="ECO:0000256" key="1">
    <source>
        <dbReference type="ARBA" id="ARBA00004651"/>
    </source>
</evidence>
<feature type="transmembrane region" description="Helical" evidence="8">
    <location>
        <begin position="252"/>
        <end position="270"/>
    </location>
</feature>
<dbReference type="InterPro" id="IPR039421">
    <property type="entry name" value="Type_1_exporter"/>
</dbReference>
<keyword evidence="7 8" id="KW-0472">Membrane</keyword>
<evidence type="ECO:0000313" key="11">
    <source>
        <dbReference type="EMBL" id="QAT62301.1"/>
    </source>
</evidence>
<dbReference type="OrthoDB" id="9762778at2"/>
<comment type="subcellular location">
    <subcellularLocation>
        <location evidence="1">Cell membrane</location>
        <topology evidence="1">Multi-pass membrane protein</topology>
    </subcellularLocation>
</comment>
<dbReference type="PROSITE" id="PS00211">
    <property type="entry name" value="ABC_TRANSPORTER_1"/>
    <property type="match status" value="1"/>
</dbReference>
<sequence>MEHNNNDEILGKAYDSKLMKRLLSYAKPYWHYMTICIILMIFITGLELARPYLLKITIDDYINGYKKPIYVFDINSGKKGTIFNNKIYVRENNLSERERLQHDDNDIKVITKYKGNYYIADKNETDIKKGVLLSHEDFMKFRQEDIDGLKLIGMVFLFVILGAFVLNYVQVYLLNWTSQKIIFNIRRDLFSHIQKMSLKYFDKNPVGRLVTRVTNDTETLNEMYTDVLVYLFKDIFILFGIAIIMLQMNYKLAILSFALVPFIVLVSIIFRNSIRDVYRIGRIQLAKINARLNENFTGMKTIHIFKKEKKIFNQFDIINTDYLNTAKREIKIYALFRPAIEIIRSLGIAALVYFGGRRVISGQVEFGVLYAFIDYLQRFFEPILDLTEKYNILQSAMASSERIFGILDEEEQIKNPLEPIPITNFKGKIEFKNVWFAYEDENWILKDVSFTINPGEAVAFVGATGAGKSSIISLMSRFYDIQKGEILIDGINIKDYNKYELRKKIGVVLQDVFLFTGNIKNNIRLDDNNISDEEVIEAAKYVNADHFIKKLPQKYDELVMERGATLSAGERQLLAFARALVFKPDVLILDEATSNIDTETEILIQDALKKLIKGRTTIAVAHRLSTIQNSDKIIVLHKGRIVEMGNHQELLQNEGMYYDLYRLQYKESYQA</sequence>
<feature type="domain" description="ABC transmembrane type-1" evidence="10">
    <location>
        <begin position="35"/>
        <end position="395"/>
    </location>
</feature>
<name>A0A410QE84_9FIRM</name>
<evidence type="ECO:0000256" key="8">
    <source>
        <dbReference type="SAM" id="Phobius"/>
    </source>
</evidence>
<dbReference type="InterPro" id="IPR003593">
    <property type="entry name" value="AAA+_ATPase"/>
</dbReference>
<dbReference type="Pfam" id="PF00005">
    <property type="entry name" value="ABC_tran"/>
    <property type="match status" value="1"/>
</dbReference>
<organism evidence="11 12">
    <name type="scientific">Acidilutibacter cellobiosedens</name>
    <dbReference type="NCBI Taxonomy" id="2507161"/>
    <lineage>
        <taxon>Bacteria</taxon>
        <taxon>Bacillati</taxon>
        <taxon>Bacillota</taxon>
        <taxon>Tissierellia</taxon>
        <taxon>Tissierellales</taxon>
        <taxon>Acidilutibacteraceae</taxon>
        <taxon>Acidilutibacter</taxon>
    </lineage>
</organism>
<evidence type="ECO:0000256" key="4">
    <source>
        <dbReference type="ARBA" id="ARBA00022741"/>
    </source>
</evidence>
<dbReference type="Pfam" id="PF00664">
    <property type="entry name" value="ABC_membrane"/>
    <property type="match status" value="1"/>
</dbReference>
<dbReference type="PROSITE" id="PS50893">
    <property type="entry name" value="ABC_TRANSPORTER_2"/>
    <property type="match status" value="1"/>
</dbReference>